<comment type="caution">
    <text evidence="17">The sequence shown here is derived from an EMBL/GenBank/DDBJ whole genome shotgun (WGS) entry which is preliminary data.</text>
</comment>
<keyword evidence="11" id="KW-0393">Immunoglobulin domain</keyword>
<keyword evidence="7 14" id="KW-1133">Transmembrane helix</keyword>
<reference evidence="17 18" key="1">
    <citation type="submission" date="2024-03" db="EMBL/GenBank/DDBJ databases">
        <title>Adaptation during the transition from Ophiocordyceps entomopathogen to insect associate is accompanied by gene loss and intensified selection.</title>
        <authorList>
            <person name="Ward C.M."/>
            <person name="Onetto C.A."/>
            <person name="Borneman A.R."/>
        </authorList>
    </citation>
    <scope>NUCLEOTIDE SEQUENCE [LARGE SCALE GENOMIC DNA]</scope>
    <source>
        <strain evidence="17">AWRI1</strain>
        <tissue evidence="17">Single Adult Female</tissue>
    </source>
</reference>
<dbReference type="InterPro" id="IPR036179">
    <property type="entry name" value="Ig-like_dom_sf"/>
</dbReference>
<evidence type="ECO:0000256" key="5">
    <source>
        <dbReference type="ARBA" id="ARBA00022889"/>
    </source>
</evidence>
<dbReference type="SMART" id="SM00408">
    <property type="entry name" value="IGc2"/>
    <property type="match status" value="22"/>
</dbReference>
<feature type="region of interest" description="Disordered" evidence="13">
    <location>
        <begin position="3058"/>
        <end position="3202"/>
    </location>
</feature>
<keyword evidence="18" id="KW-1185">Reference proteome</keyword>
<dbReference type="PANTHER" id="PTHR10075">
    <property type="entry name" value="BASIGIN RELATED"/>
    <property type="match status" value="1"/>
</dbReference>
<feature type="domain" description="Fibronectin type-III" evidence="16">
    <location>
        <begin position="2121"/>
        <end position="2216"/>
    </location>
</feature>
<evidence type="ECO:0000313" key="17">
    <source>
        <dbReference type="EMBL" id="KAK7601497.1"/>
    </source>
</evidence>
<dbReference type="SMART" id="SM00406">
    <property type="entry name" value="IGv"/>
    <property type="match status" value="5"/>
</dbReference>
<dbReference type="FunFam" id="2.60.40.10:FF:000394">
    <property type="entry name" value="Down syndrome cell adhesion molecule, isoform J"/>
    <property type="match status" value="1"/>
</dbReference>
<evidence type="ECO:0000256" key="7">
    <source>
        <dbReference type="ARBA" id="ARBA00022989"/>
    </source>
</evidence>
<keyword evidence="4" id="KW-0677">Repeat</keyword>
<feature type="domain" description="Ig-like" evidence="15">
    <location>
        <begin position="1342"/>
        <end position="1432"/>
    </location>
</feature>
<evidence type="ECO:0000256" key="1">
    <source>
        <dbReference type="ARBA" id="ARBA00004479"/>
    </source>
</evidence>
<feature type="compositionally biased region" description="Polar residues" evidence="13">
    <location>
        <begin position="3058"/>
        <end position="3095"/>
    </location>
</feature>
<dbReference type="FunFam" id="2.60.40.10:FF:000093">
    <property type="entry name" value="Down syndrome cell adhesion molecule, isoform B"/>
    <property type="match status" value="1"/>
</dbReference>
<feature type="domain" description="Ig-like" evidence="15">
    <location>
        <begin position="1437"/>
        <end position="1525"/>
    </location>
</feature>
<dbReference type="InterPro" id="IPR036116">
    <property type="entry name" value="FN3_sf"/>
</dbReference>
<keyword evidence="10" id="KW-1015">Disulfide bond</keyword>
<dbReference type="FunFam" id="2.60.40.10:FF:000104">
    <property type="entry name" value="Down syndrome cell adhesion molecule b"/>
    <property type="match status" value="1"/>
</dbReference>
<feature type="domain" description="Ig-like" evidence="15">
    <location>
        <begin position="351"/>
        <end position="437"/>
    </location>
</feature>
<dbReference type="CDD" id="cd20956">
    <property type="entry name" value="IgI_4_Dscam"/>
    <property type="match status" value="1"/>
</dbReference>
<evidence type="ECO:0000256" key="6">
    <source>
        <dbReference type="ARBA" id="ARBA00022902"/>
    </source>
</evidence>
<dbReference type="FunFam" id="2.60.40.10:FF:000032">
    <property type="entry name" value="palladin isoform X1"/>
    <property type="match status" value="1"/>
</dbReference>
<evidence type="ECO:0008006" key="19">
    <source>
        <dbReference type="Google" id="ProtNLM"/>
    </source>
</evidence>
<feature type="domain" description="Ig-like" evidence="15">
    <location>
        <begin position="165"/>
        <end position="245"/>
    </location>
</feature>
<sequence>MTLLNPEPTNNIAPRYLGIKIQGSLQQDVASNETVVIRCDVTAYPVPVFNGRGSIGKCYYFAEPTNAVPPRVTHKNIDIKTVELNSVFVGLCPSQAFPVPAYRWYKFIEGSNRKISVTLNDRVKQVSGTLIIQEAKVEDSGKYLCVVNNSVGGESVETVLTVTAPLSATVEPIVQTVDFGRPAVLTCNYEGNPVKTVSWLKDGKPISTNDGRNLKIESVRKDDKGMYQCFVRNEQESAQASAEVKLGGRFDPPQITQAFAEEVLKVGPSVYLKCIASGNPTPEITWFLDSKKIDNSERFRISNQVTATGDKVSYLNITEIQTNDGGLYQCEAVSKVGTASHSARLNVHGLPHVRPMEKKMIVAGGTLIVTCPFAGYPIDSVTWERDSRTLPINRKQKVFPNGTLIIENVERQSDQATYTCLAKNSNGYSARGNLEVQVLVPPHITPFHFEGPVNAGESVQLSCYVSKGDKPLKIGWHFRGEEKTFAPVELRTAMFSDNANILTISAVAPEHRGLYVCTATNIAGVANHTARLDVYVLPVIIPFSFEGETNFGDNVQATCHVSKGDSPLQLTWSFQGLNSNSSALEESVRTLKVGERTNLLEIPEAFSTHSGNYSCTARNKAGSVTYTATLMVNVPPHISPFEFESPVYAGENVQVTCHVPKGDKPLNIRWRFENHTTDTNFSSTMVGDRANFLSIASVGPNNAGNYTCIAENSAGVDYYTAPLAIIAPPEVQPFAFGDTPLNDGDTLQVACTVPKGDLPITVNWFFNGQLLQSDENMSVSKIGPRATFLSITSVGPAHSGNYTCRAENNGGSNQFTAPLQVNALPHIKPFNMDEAVSYGESIQLNCHVSKGDKPFQLRWIINGKNVVSGEGVKITTVEDDTSLLTVGFADFMHSGNYTCEASNKAGQTSYSTAVFVNVPLKLKPFMFGEESLKEGDTVGVQCVILSGDLPATLSWMFNGQPLATTDNVIITKTGSKISSLTIDSVSAKDAGNYTCVGVNNVGNTTFTSTLFINVAPKVVPFSFGEESFHSGQPATLQCTVSEGDQPLSIIWLKGDEKLVTGMYNISITKINRHLSVLNIEEVSAEHIGNYTCSAKNSVGTNNHTAALFVNVRPSIAPFSFGVGVVDAGEVAQTSCIAVKGDAPLNITWHFRGASSANKTEALPDGVIVSPVGDRGNLLLINPVDFIHQGNYTCRIENAGGYDVHSSYLYVNGTSSPIYSGQSVQATCLVSEGDLPLEIFWEHGGTLTGVTTHKLGRQGSSLLIDDVGFEHRGNYTCFAKNAAGIVSYSAILNVHATHKIAHQGSVLLIPDTNARHQGWYTCSAKNQAGHANYSALLEIHVLPRIVPFSFEETIYAGITTQVSCTVAEGDLPINISWNLHGSDNLTALGITTSKVSPKVSVLVIETTALHNRGHYTCTARNQAGSANYTATLNINVPPRITPFAFEEPIFAGQAAQVTCLVSEGDLPLNITWTFNGVRNNSSMTDLGISTSRFGQKSSMLLIESSNAEHRGNYTCTVESRSSLLLTSKYTAELNIHVEPQIEPFNFNDLNERKSLKVFCTVTGGDLPLNITWLKDNNILSPSPSRRIQQWDEYSVVLSLSSISVNDTGNYTCEARNVAGHASYSSALHVKVSPRIKPFSFEEPIFAGQTAQVTCLVSEGDLPLNITWSVNGLSLTSLPDLGISTSMFGQKTSVLLIDSVGAQHRGNYTCTVYSIQSATTTQFTTELNIRVKPQIEPFSFNLNSINDVSSAKAMCTITVGDLPIDIHWLKNGKILSSRKNARITQVDDTLGLLTLSALTVDDSGNYSCSANNSAGVAIYTTSLYVKELPVIQPFSFDQHGLNGGKSAKIVCTITAGDPPLSIFWFKDNETLIETDKRKMILLDDTTSMLSLMKLDLEDAGTYACLANNTAGFVAYSADLRVKVPPRWILEPTDKAFAQGSDAKLECKADGFPRPQVTWKKATGQSSGDYKDLKNNSDTRVEDGTLIINNIQKSNEGRYLCEAVNGIGAGLSAVITVNVQAPPQFDVKLRNQTARKDDPAVLQCAAKGEKPIGIVWNMNNKRLDPKGDNRYTIREAIQGDGVISDLSIKQTERSDSALFTCIATNSFGSDDSSINLIIQEVPEAPYGLKVLNKSGRSVQMSWIVPYNGNSPVKRYIVEYKTTEGTWEHDIERVSVAGHETLVSVMNLRPATTYNFRIVAENDLGTSEVSEMVTIISAEEAPSGAPTDVRVEAVNQKTLRVFWKPPEKSEWNGDIQGYYVGYKLSSAGPDRPYVFETVEFNKDDGQEHHLDIHNLKTYTQYSVVVQAFNKLGPGPLSNETKQYTAEGTPEQPPHDTTCLTLTSQTIRVSWISPTLTSANGIIKGYKVIFGPSDTWFDESTKDTMITPSSETILHGLKKYTNYSMEILAYTSGGDGVRSSIIHCQTDQDVPEAPAAIKALVMSAESILVSWKAPSQPNGVIKQYTVYYKDKSKEPELKSEKVPPLQMNYEAKNLKKQEPYEFWVTASTTVGEGQPSKTVTVTPSSRVHARIASFSDNFTATYREDVKLPCLTVGHPAPDILWRVKGRPFENNDRMRQLAEGSLLIKNVTRTDAGEYSCSVENSFGKDQITHRLTIHAPPHQPEVKVESITNSSITILLKPNPGETEPIHGFTVRYKPDFGEAENIQVAPNVEKFTIENLWCGSRYHISASAYNGIGTGDLSVQQQAKTAGSKPIFPDVSEFIVVSSYTVTLQLTAWKDGGCPMLYFVIEYKKKSAKEWTQIANNIKPTGNYLLRELEPASWYHLRVTAHNNAGFAVAEYEFATLSDDGSTIAPPRELGDFSSRDRDSHLPGDETVRILLANLNLLVPVASAILVIIVAFIVICFLRGKGHDLKGTIAPPVKEQSLRTLFPWVPSWVDLNVVVPAAATIVVVVVGIIVICVAWSRRHPRGQTRLRDDVVYNQSMVNGNTIDKRRPDLRDELGYIAPPNRKLPPVPGSNYNTCDRVKRGYANSFRNHGTYMYEELNGHGPCRGHLPSYRSSDEAIYSKCRGVDDEICPYATFHLLGFREEMDPSKSAAMQFQTFPHQNGHSGTIGPTTMTQPNGHIHQRSGSQSMPRTNNGRYSRVGSIGGGPNSTFSPEYDDPANCGDEEPYGSQYGSYGAPYDHFGSRNSVGRRSFGSARNLPSNNSPEPPLPPPRNHDPNNSSTTANDSKESNEISEAECDRDMAMNRGSYGVGIRGNSKDGLTTEEMRKLIDRNEAGYQQLQNGGFTTYDTVAV</sequence>
<keyword evidence="9 14" id="KW-0472">Membrane</keyword>
<dbReference type="PANTHER" id="PTHR10075:SF53">
    <property type="entry name" value="DOWN SYNDROME CELL ADHESION MOLECULE 1, ISOFORM BQ"/>
    <property type="match status" value="1"/>
</dbReference>
<evidence type="ECO:0000256" key="9">
    <source>
        <dbReference type="ARBA" id="ARBA00023136"/>
    </source>
</evidence>
<dbReference type="FunFam" id="2.60.40.10:FF:000324">
    <property type="entry name" value="Down syndrome cell adhesion molecule, isoform D"/>
    <property type="match status" value="1"/>
</dbReference>
<feature type="domain" description="Ig-like" evidence="15">
    <location>
        <begin position="1016"/>
        <end position="1108"/>
    </location>
</feature>
<protein>
    <recommendedName>
        <fullName evidence="19">Dscam</fullName>
    </recommendedName>
</protein>
<evidence type="ECO:0000256" key="11">
    <source>
        <dbReference type="ARBA" id="ARBA00023319"/>
    </source>
</evidence>
<dbReference type="FunFam" id="2.60.40.10:FF:000410">
    <property type="entry name" value="Down syndrome cell adhesion molecule, isoform H"/>
    <property type="match status" value="1"/>
</dbReference>
<dbReference type="SUPFAM" id="SSF49265">
    <property type="entry name" value="Fibronectin type III"/>
    <property type="match status" value="3"/>
</dbReference>
<dbReference type="FunFam" id="2.60.40.10:FF:000308">
    <property type="entry name" value="Down syndrome cell adhesion molecule, isoform D"/>
    <property type="match status" value="1"/>
</dbReference>
<feature type="domain" description="Fibronectin type-III" evidence="16">
    <location>
        <begin position="2710"/>
        <end position="2801"/>
    </location>
</feature>
<feature type="domain" description="Ig-like" evidence="15">
    <location>
        <begin position="919"/>
        <end position="1011"/>
    </location>
</feature>
<feature type="domain" description="Ig-like" evidence="15">
    <location>
        <begin position="636"/>
        <end position="724"/>
    </location>
</feature>
<keyword evidence="3" id="KW-0732">Signal</keyword>
<dbReference type="Gene3D" id="2.60.40.10">
    <property type="entry name" value="Immunoglobulins"/>
    <property type="match status" value="29"/>
</dbReference>
<dbReference type="GO" id="GO:0005886">
    <property type="term" value="C:plasma membrane"/>
    <property type="evidence" value="ECO:0007669"/>
    <property type="project" value="TreeGrafter"/>
</dbReference>
<evidence type="ECO:0000256" key="10">
    <source>
        <dbReference type="ARBA" id="ARBA00023157"/>
    </source>
</evidence>
<dbReference type="InterPro" id="IPR007110">
    <property type="entry name" value="Ig-like_dom"/>
</dbReference>
<evidence type="ECO:0000256" key="3">
    <source>
        <dbReference type="ARBA" id="ARBA00022729"/>
    </source>
</evidence>
<dbReference type="InterPro" id="IPR013106">
    <property type="entry name" value="Ig_V-set"/>
</dbReference>
<dbReference type="CDD" id="cd00063">
    <property type="entry name" value="FN3"/>
    <property type="match status" value="6"/>
</dbReference>
<dbReference type="GO" id="GO:0098632">
    <property type="term" value="F:cell-cell adhesion mediator activity"/>
    <property type="evidence" value="ECO:0007669"/>
    <property type="project" value="TreeGrafter"/>
</dbReference>
<dbReference type="PROSITE" id="PS50853">
    <property type="entry name" value="FN3"/>
    <property type="match status" value="6"/>
</dbReference>
<feature type="domain" description="Ig-like" evidence="15">
    <location>
        <begin position="538"/>
        <end position="631"/>
    </location>
</feature>
<dbReference type="SMART" id="SM00060">
    <property type="entry name" value="FN3"/>
    <property type="match status" value="6"/>
</dbReference>
<dbReference type="Pfam" id="PF12355">
    <property type="entry name" value="Dscam_C"/>
    <property type="match status" value="1"/>
</dbReference>
<dbReference type="CDD" id="cd20958">
    <property type="entry name" value="IgI_5_Dscam"/>
    <property type="match status" value="1"/>
</dbReference>
<feature type="transmembrane region" description="Helical" evidence="14">
    <location>
        <begin position="2839"/>
        <end position="2860"/>
    </location>
</feature>
<feature type="domain" description="Fibronectin type-III" evidence="16">
    <location>
        <begin position="2221"/>
        <end position="2323"/>
    </location>
</feature>
<dbReference type="FunFam" id="2.60.40.10:FF:000719">
    <property type="entry name" value="nephrin isoform X1"/>
    <property type="match status" value="1"/>
</dbReference>
<evidence type="ECO:0000256" key="4">
    <source>
        <dbReference type="ARBA" id="ARBA00022737"/>
    </source>
</evidence>
<accession>A0AAN9TPI8</accession>
<feature type="domain" description="Ig-like" evidence="15">
    <location>
        <begin position="1827"/>
        <end position="1918"/>
    </location>
</feature>
<gene>
    <name evidence="17" type="ORF">V9T40_008938</name>
</gene>
<feature type="domain" description="Ig-like" evidence="15">
    <location>
        <begin position="1632"/>
        <end position="1726"/>
    </location>
</feature>
<dbReference type="GO" id="GO:0070593">
    <property type="term" value="P:dendrite self-avoidance"/>
    <property type="evidence" value="ECO:0007669"/>
    <property type="project" value="TreeGrafter"/>
</dbReference>
<dbReference type="GO" id="GO:0045202">
    <property type="term" value="C:synapse"/>
    <property type="evidence" value="ECO:0007669"/>
    <property type="project" value="UniProtKB-SubCell"/>
</dbReference>
<dbReference type="InterPro" id="IPR056754">
    <property type="entry name" value="DSCAM/DSCAML_C"/>
</dbReference>
<dbReference type="GO" id="GO:0030424">
    <property type="term" value="C:axon"/>
    <property type="evidence" value="ECO:0007669"/>
    <property type="project" value="TreeGrafter"/>
</dbReference>
<evidence type="ECO:0000256" key="12">
    <source>
        <dbReference type="ARBA" id="ARBA00034103"/>
    </source>
</evidence>
<dbReference type="GO" id="GO:0007411">
    <property type="term" value="P:axon guidance"/>
    <property type="evidence" value="ECO:0007669"/>
    <property type="project" value="TreeGrafter"/>
</dbReference>
<feature type="domain" description="Ig-like" evidence="15">
    <location>
        <begin position="2518"/>
        <end position="2609"/>
    </location>
</feature>
<feature type="domain" description="Fibronectin type-III" evidence="16">
    <location>
        <begin position="2613"/>
        <end position="2706"/>
    </location>
</feature>
<proteinExistence type="predicted"/>
<feature type="domain" description="Fibronectin type-III" evidence="16">
    <location>
        <begin position="2428"/>
        <end position="2521"/>
    </location>
</feature>
<evidence type="ECO:0000256" key="8">
    <source>
        <dbReference type="ARBA" id="ARBA00023018"/>
    </source>
</evidence>
<feature type="transmembrane region" description="Helical" evidence="14">
    <location>
        <begin position="2895"/>
        <end position="2918"/>
    </location>
</feature>
<feature type="compositionally biased region" description="Basic and acidic residues" evidence="13">
    <location>
        <begin position="3184"/>
        <end position="3201"/>
    </location>
</feature>
<dbReference type="SMART" id="SM00409">
    <property type="entry name" value="IG"/>
    <property type="match status" value="22"/>
</dbReference>
<evidence type="ECO:0000256" key="13">
    <source>
        <dbReference type="SAM" id="MobiDB-lite"/>
    </source>
</evidence>
<evidence type="ECO:0000259" key="15">
    <source>
        <dbReference type="PROSITE" id="PS50835"/>
    </source>
</evidence>
<dbReference type="GO" id="GO:0007156">
    <property type="term" value="P:homophilic cell adhesion via plasma membrane adhesion molecules"/>
    <property type="evidence" value="ECO:0007669"/>
    <property type="project" value="TreeGrafter"/>
</dbReference>
<dbReference type="InterPro" id="IPR013783">
    <property type="entry name" value="Ig-like_fold"/>
</dbReference>
<evidence type="ECO:0000256" key="2">
    <source>
        <dbReference type="ARBA" id="ARBA00022692"/>
    </source>
</evidence>
<dbReference type="Pfam" id="PF13927">
    <property type="entry name" value="Ig_3"/>
    <property type="match status" value="12"/>
</dbReference>
<dbReference type="InterPro" id="IPR021012">
    <property type="entry name" value="Dscam1_C"/>
</dbReference>
<dbReference type="FunFam" id="2.60.40.10:FF:000017">
    <property type="entry name" value="Down syndrome cell adhesion molecule b"/>
    <property type="match status" value="9"/>
</dbReference>
<dbReference type="FunFam" id="2.60.40.10:FF:000333">
    <property type="entry name" value="Down syndrome cell adhesion molecule"/>
    <property type="match status" value="5"/>
</dbReference>
<dbReference type="InterPro" id="IPR003599">
    <property type="entry name" value="Ig_sub"/>
</dbReference>
<dbReference type="InterPro" id="IPR003961">
    <property type="entry name" value="FN3_dom"/>
</dbReference>
<feature type="domain" description="Ig-like" evidence="15">
    <location>
        <begin position="1538"/>
        <end position="1631"/>
    </location>
</feature>
<dbReference type="EMBL" id="JBBCAQ010000010">
    <property type="protein sequence ID" value="KAK7601497.1"/>
    <property type="molecule type" value="Genomic_DNA"/>
</dbReference>
<feature type="domain" description="Ig-like" evidence="15">
    <location>
        <begin position="1220"/>
        <end position="1292"/>
    </location>
</feature>
<name>A0AAN9TPI8_9HEMI</name>
<evidence type="ECO:0000256" key="14">
    <source>
        <dbReference type="SAM" id="Phobius"/>
    </source>
</evidence>
<feature type="domain" description="Ig-like" evidence="15">
    <location>
        <begin position="70"/>
        <end position="161"/>
    </location>
</feature>
<dbReference type="Pfam" id="PF25059">
    <property type="entry name" value="FN3_DSCAM-DSCAML_C"/>
    <property type="match status" value="1"/>
</dbReference>
<keyword evidence="6" id="KW-0524">Neurogenesis</keyword>
<comment type="subcellular location">
    <subcellularLocation>
        <location evidence="1">Membrane</location>
        <topology evidence="1">Single-pass type I membrane protein</topology>
    </subcellularLocation>
    <subcellularLocation>
        <location evidence="12">Synapse</location>
    </subcellularLocation>
</comment>
<feature type="domain" description="Ig-like" evidence="15">
    <location>
        <begin position="2020"/>
        <end position="2112"/>
    </location>
</feature>
<dbReference type="PROSITE" id="PS50835">
    <property type="entry name" value="IG_LIKE"/>
    <property type="match status" value="22"/>
</dbReference>
<dbReference type="Proteomes" id="UP001367676">
    <property type="component" value="Unassembled WGS sequence"/>
</dbReference>
<dbReference type="InterPro" id="IPR013098">
    <property type="entry name" value="Ig_I-set"/>
</dbReference>
<feature type="domain" description="Ig-like" evidence="15">
    <location>
        <begin position="1113"/>
        <end position="1211"/>
    </location>
</feature>
<dbReference type="Pfam" id="PF07679">
    <property type="entry name" value="I-set"/>
    <property type="match status" value="9"/>
</dbReference>
<feature type="domain" description="Ig-like" evidence="15">
    <location>
        <begin position="442"/>
        <end position="533"/>
    </location>
</feature>
<feature type="domain" description="Fibronectin type-III" evidence="16">
    <location>
        <begin position="2328"/>
        <end position="2424"/>
    </location>
</feature>
<feature type="domain" description="Ig-like" evidence="15">
    <location>
        <begin position="729"/>
        <end position="820"/>
    </location>
</feature>
<feature type="domain" description="Ig-like" evidence="15">
    <location>
        <begin position="253"/>
        <end position="346"/>
    </location>
</feature>
<dbReference type="InterPro" id="IPR003598">
    <property type="entry name" value="Ig_sub2"/>
</dbReference>
<organism evidence="17 18">
    <name type="scientific">Parthenolecanium corni</name>
    <dbReference type="NCBI Taxonomy" id="536013"/>
    <lineage>
        <taxon>Eukaryota</taxon>
        <taxon>Metazoa</taxon>
        <taxon>Ecdysozoa</taxon>
        <taxon>Arthropoda</taxon>
        <taxon>Hexapoda</taxon>
        <taxon>Insecta</taxon>
        <taxon>Pterygota</taxon>
        <taxon>Neoptera</taxon>
        <taxon>Paraneoptera</taxon>
        <taxon>Hemiptera</taxon>
        <taxon>Sternorrhyncha</taxon>
        <taxon>Coccoidea</taxon>
        <taxon>Coccidae</taxon>
        <taxon>Parthenolecanium</taxon>
    </lineage>
</organism>
<feature type="domain" description="Ig-like" evidence="15">
    <location>
        <begin position="825"/>
        <end position="917"/>
    </location>
</feature>
<dbReference type="Pfam" id="PF00041">
    <property type="entry name" value="fn3"/>
    <property type="match status" value="5"/>
</dbReference>
<feature type="compositionally biased region" description="Acidic residues" evidence="13">
    <location>
        <begin position="3113"/>
        <end position="3125"/>
    </location>
</feature>
<keyword evidence="2 14" id="KW-0812">Transmembrane</keyword>
<evidence type="ECO:0000259" key="16">
    <source>
        <dbReference type="PROSITE" id="PS50853"/>
    </source>
</evidence>
<keyword evidence="5" id="KW-0130">Cell adhesion</keyword>
<feature type="domain" description="Ig-like" evidence="15">
    <location>
        <begin position="1731"/>
        <end position="1822"/>
    </location>
</feature>
<feature type="domain" description="Ig-like" evidence="15">
    <location>
        <begin position="1923"/>
        <end position="2015"/>
    </location>
</feature>
<evidence type="ECO:0000313" key="18">
    <source>
        <dbReference type="Proteomes" id="UP001367676"/>
    </source>
</evidence>
<keyword evidence="8" id="KW-0770">Synapse</keyword>
<dbReference type="FunFam" id="2.60.40.10:FF:000498">
    <property type="entry name" value="Down syndrome cell adhesion molecule, isoform J"/>
    <property type="match status" value="1"/>
</dbReference>
<dbReference type="SUPFAM" id="SSF48726">
    <property type="entry name" value="Immunoglobulin"/>
    <property type="match status" value="22"/>
</dbReference>